<evidence type="ECO:0000256" key="9">
    <source>
        <dbReference type="ARBA" id="ARBA00022741"/>
    </source>
</evidence>
<dbReference type="Proteomes" id="UP000007947">
    <property type="component" value="Chromosome"/>
</dbReference>
<dbReference type="PANTHER" id="PTHR43030:SF1">
    <property type="entry name" value="PHOSPHOENOLPYRUVATE SYNTHASE"/>
    <property type="match status" value="1"/>
</dbReference>
<dbReference type="AlphaFoldDB" id="F5XIV2"/>
<dbReference type="FunFam" id="3.30.1490.20:FF:000010">
    <property type="entry name" value="Phosphoenolpyruvate synthase"/>
    <property type="match status" value="1"/>
</dbReference>
<keyword evidence="15" id="KW-0812">Transmembrane</keyword>
<dbReference type="GO" id="GO:0008986">
    <property type="term" value="F:pyruvate, water dikinase activity"/>
    <property type="evidence" value="ECO:0007669"/>
    <property type="project" value="UniProtKB-EC"/>
</dbReference>
<evidence type="ECO:0000313" key="18">
    <source>
        <dbReference type="EMBL" id="BAK38340.1"/>
    </source>
</evidence>
<dbReference type="eggNOG" id="COG3848">
    <property type="taxonomic scope" value="Bacteria"/>
</dbReference>
<keyword evidence="7" id="KW-0808">Transferase</keyword>
<keyword evidence="18" id="KW-0670">Pyruvate</keyword>
<feature type="domain" description="PEP-utilising enzyme mobile" evidence="16">
    <location>
        <begin position="796"/>
        <end position="866"/>
    </location>
</feature>
<evidence type="ECO:0000256" key="14">
    <source>
        <dbReference type="ARBA" id="ARBA00047700"/>
    </source>
</evidence>
<keyword evidence="12" id="KW-0460">Magnesium</keyword>
<keyword evidence="8" id="KW-0479">Metal-binding</keyword>
<sequence>MTTSGLVAGLAAFGRDDVSVVGGKAANLGELIGAGLPVPPGFVVTTAGYQAYVAANALQDRIVALVPDAGLGDDQAYEDAAAQIAELFAGGTMPDVLLQEITDAYRELGEPAVAVRSSATAEDLADASFAGQQDTYLNLVGTAAVLNAVRRCWASLWTARAMAYRARQGIDPAEVSLAVVIQTLVDAASSGVMFTADPGTGRRDLVLISAAWGLGEAVVGGLVNTDQLTLAGEDLTISDRHTADKTVQTVRTTDGTAEIEVPADRRSAAVLDDTAARTLAGLGRRIAEHFGSPQDIEWVRSTNGELLIVQARPITALPDPIGPVPTDWPVPHDHAWYFRASIVEQLPDPLTPLFAEVIDPAVTGSITSLMNEFIGAGTVRPGDVRLPTVNGYAYYEYANDSLWRVARKSPAALRGAYGQKGFGGRARWENVSRPTYQAAVDSWTGRSLRELSAAELLDGVAELVLAGAIYYTAVQTIIPLAATAEILLTRYYDAFIRRDGDPPAAGLLLGFDSEPIRAERSLWDLARWAQQRAALAAWLTATPADQVVSALGLGSVAADEELPEGLESEAAEFAARFTQHLDAYGHAVYNLDFVNPVPADDPAPLIDTVRLYLQGQAGDPYERQRRLQQKRDAATVVIRRRIDPVRRGQFDWLLRRAQAIAPIREDALADVGLAWPQLRRMLAELGHRLVAAGVVEQVDDVYWCQRVEIEAALADGDRHDLRALIEQRREVWRGQRRATPPQLLPQGTWMDKLGSMMPATMTEQTGDVLTGIGASSGRVTGTARVLTGPSDFARLQPGEILVASITTPAWTSLFARAGAVVTDIGGPLSHSSIVAREYGIPAVLGTAVATRRITDGQQITVDGDTGKVYLAEPASALVGPEHRRLNRWLIAGGTVAAVAGSAAAAVIQRRRHR</sequence>
<dbReference type="HOGENOM" id="CLU_005950_0_0_11"/>
<name>F5XIV2_MICPN</name>
<dbReference type="InterPro" id="IPR008279">
    <property type="entry name" value="PEP-util_enz_mobile_dom"/>
</dbReference>
<accession>F5XIV2</accession>
<dbReference type="eggNOG" id="COG0574">
    <property type="taxonomic scope" value="Bacteria"/>
</dbReference>
<proteinExistence type="inferred from homology"/>
<feature type="transmembrane region" description="Helical" evidence="15">
    <location>
        <begin position="888"/>
        <end position="907"/>
    </location>
</feature>
<evidence type="ECO:0000256" key="4">
    <source>
        <dbReference type="ARBA" id="ARBA00007837"/>
    </source>
</evidence>
<comment type="similarity">
    <text evidence="4">Belongs to the PEP-utilizing enzyme family.</text>
</comment>
<dbReference type="Gene3D" id="3.30.1490.20">
    <property type="entry name" value="ATP-grasp fold, A domain"/>
    <property type="match status" value="1"/>
</dbReference>
<keyword evidence="11" id="KW-0067">ATP-binding</keyword>
<keyword evidence="15" id="KW-1133">Transmembrane helix</keyword>
<dbReference type="KEGG" id="mph:MLP_53260"/>
<evidence type="ECO:0000259" key="17">
    <source>
        <dbReference type="Pfam" id="PF01326"/>
    </source>
</evidence>
<dbReference type="GO" id="GO:0005524">
    <property type="term" value="F:ATP binding"/>
    <property type="evidence" value="ECO:0007669"/>
    <property type="project" value="UniProtKB-KW"/>
</dbReference>
<evidence type="ECO:0000256" key="11">
    <source>
        <dbReference type="ARBA" id="ARBA00022840"/>
    </source>
</evidence>
<evidence type="ECO:0000256" key="5">
    <source>
        <dbReference type="ARBA" id="ARBA00011996"/>
    </source>
</evidence>
<feature type="domain" description="Pyruvate phosphate dikinase AMP/ATP-binding" evidence="17">
    <location>
        <begin position="19"/>
        <end position="317"/>
    </location>
</feature>
<keyword evidence="19" id="KW-1185">Reference proteome</keyword>
<comment type="pathway">
    <text evidence="3">Carbohydrate biosynthesis; gluconeogenesis.</text>
</comment>
<dbReference type="Pfam" id="PF00391">
    <property type="entry name" value="PEP-utilizers"/>
    <property type="match status" value="1"/>
</dbReference>
<evidence type="ECO:0000256" key="7">
    <source>
        <dbReference type="ARBA" id="ARBA00022679"/>
    </source>
</evidence>
<evidence type="ECO:0000256" key="12">
    <source>
        <dbReference type="ARBA" id="ARBA00022842"/>
    </source>
</evidence>
<dbReference type="InterPro" id="IPR002192">
    <property type="entry name" value="PPDK_AMP/ATP-bd"/>
</dbReference>
<gene>
    <name evidence="18" type="ordered locus">MLP_53260</name>
</gene>
<dbReference type="InterPro" id="IPR036637">
    <property type="entry name" value="Phosphohistidine_dom_sf"/>
</dbReference>
<protein>
    <recommendedName>
        <fullName evidence="6">Phosphoenolpyruvate synthase</fullName>
        <ecNumber evidence="5">2.7.9.2</ecNumber>
    </recommendedName>
    <alternativeName>
        <fullName evidence="13">Pyruvate, water dikinase</fullName>
    </alternativeName>
</protein>
<dbReference type="STRING" id="1032480.MLP_53260"/>
<evidence type="ECO:0000256" key="10">
    <source>
        <dbReference type="ARBA" id="ARBA00022777"/>
    </source>
</evidence>
<organism evidence="18 19">
    <name type="scientific">Microlunatus phosphovorus (strain ATCC 700054 / DSM 10555 / JCM 9379 / NBRC 101784 / NCIMB 13414 / VKM Ac-1990 / NM-1)</name>
    <dbReference type="NCBI Taxonomy" id="1032480"/>
    <lineage>
        <taxon>Bacteria</taxon>
        <taxon>Bacillati</taxon>
        <taxon>Actinomycetota</taxon>
        <taxon>Actinomycetes</taxon>
        <taxon>Propionibacteriales</taxon>
        <taxon>Propionibacteriaceae</taxon>
        <taxon>Microlunatus</taxon>
    </lineage>
</organism>
<dbReference type="InterPro" id="IPR013815">
    <property type="entry name" value="ATP_grasp_subdomain_1"/>
</dbReference>
<reference evidence="18 19" key="1">
    <citation type="submission" date="2011-05" db="EMBL/GenBank/DDBJ databases">
        <title>Whole genome sequence of Microlunatus phosphovorus NM-1.</title>
        <authorList>
            <person name="Hosoyama A."/>
            <person name="Sasaki K."/>
            <person name="Harada T."/>
            <person name="Igarashi R."/>
            <person name="Kawakoshi A."/>
            <person name="Sasagawa M."/>
            <person name="Fukada J."/>
            <person name="Nakamura S."/>
            <person name="Katano Y."/>
            <person name="Hanada S."/>
            <person name="Kamagata Y."/>
            <person name="Nakamura N."/>
            <person name="Yamazaki S."/>
            <person name="Fujita N."/>
        </authorList>
    </citation>
    <scope>NUCLEOTIDE SEQUENCE [LARGE SCALE GENOMIC DNA]</scope>
    <source>
        <strain evidence="19">ATCC 700054 / DSM 10555 / JCM 9379 / NBRC 101784 / NCIMB 13414 / VKM Ac-1990 / NM-1</strain>
    </source>
</reference>
<dbReference type="SUPFAM" id="SSF52009">
    <property type="entry name" value="Phosphohistidine domain"/>
    <property type="match status" value="1"/>
</dbReference>
<dbReference type="Gene3D" id="3.30.470.20">
    <property type="entry name" value="ATP-grasp fold, B domain"/>
    <property type="match status" value="1"/>
</dbReference>
<comment type="function">
    <text evidence="2">Catalyzes the phosphorylation of pyruvate to phosphoenolpyruvate.</text>
</comment>
<dbReference type="EMBL" id="AP012204">
    <property type="protein sequence ID" value="BAK38340.1"/>
    <property type="molecule type" value="Genomic_DNA"/>
</dbReference>
<evidence type="ECO:0000256" key="15">
    <source>
        <dbReference type="SAM" id="Phobius"/>
    </source>
</evidence>
<evidence type="ECO:0000259" key="16">
    <source>
        <dbReference type="Pfam" id="PF00391"/>
    </source>
</evidence>
<comment type="catalytic activity">
    <reaction evidence="14">
        <text>pyruvate + ATP + H2O = phosphoenolpyruvate + AMP + phosphate + 2 H(+)</text>
        <dbReference type="Rhea" id="RHEA:11364"/>
        <dbReference type="ChEBI" id="CHEBI:15361"/>
        <dbReference type="ChEBI" id="CHEBI:15377"/>
        <dbReference type="ChEBI" id="CHEBI:15378"/>
        <dbReference type="ChEBI" id="CHEBI:30616"/>
        <dbReference type="ChEBI" id="CHEBI:43474"/>
        <dbReference type="ChEBI" id="CHEBI:58702"/>
        <dbReference type="ChEBI" id="CHEBI:456215"/>
        <dbReference type="EC" id="2.7.9.2"/>
    </reaction>
</comment>
<dbReference type="GO" id="GO:0046872">
    <property type="term" value="F:metal ion binding"/>
    <property type="evidence" value="ECO:0007669"/>
    <property type="project" value="UniProtKB-KW"/>
</dbReference>
<evidence type="ECO:0000313" key="19">
    <source>
        <dbReference type="Proteomes" id="UP000007947"/>
    </source>
</evidence>
<dbReference type="RefSeq" id="WP_013866151.1">
    <property type="nucleotide sequence ID" value="NC_015635.1"/>
</dbReference>
<evidence type="ECO:0000256" key="1">
    <source>
        <dbReference type="ARBA" id="ARBA00001946"/>
    </source>
</evidence>
<comment type="cofactor">
    <cofactor evidence="1">
        <name>Mg(2+)</name>
        <dbReference type="ChEBI" id="CHEBI:18420"/>
    </cofactor>
</comment>
<dbReference type="InterPro" id="IPR006319">
    <property type="entry name" value="PEP_synth"/>
</dbReference>
<dbReference type="Gene3D" id="3.50.30.10">
    <property type="entry name" value="Phosphohistidine domain"/>
    <property type="match status" value="1"/>
</dbReference>
<keyword evidence="9" id="KW-0547">Nucleotide-binding</keyword>
<evidence type="ECO:0000256" key="13">
    <source>
        <dbReference type="ARBA" id="ARBA00033470"/>
    </source>
</evidence>
<keyword evidence="10" id="KW-0418">Kinase</keyword>
<evidence type="ECO:0000256" key="6">
    <source>
        <dbReference type="ARBA" id="ARBA00021623"/>
    </source>
</evidence>
<dbReference type="Pfam" id="PF01326">
    <property type="entry name" value="PPDK_N"/>
    <property type="match status" value="1"/>
</dbReference>
<evidence type="ECO:0000256" key="8">
    <source>
        <dbReference type="ARBA" id="ARBA00022723"/>
    </source>
</evidence>
<dbReference type="SUPFAM" id="SSF56059">
    <property type="entry name" value="Glutathione synthetase ATP-binding domain-like"/>
    <property type="match status" value="1"/>
</dbReference>
<evidence type="ECO:0000256" key="3">
    <source>
        <dbReference type="ARBA" id="ARBA00004742"/>
    </source>
</evidence>
<evidence type="ECO:0000256" key="2">
    <source>
        <dbReference type="ARBA" id="ARBA00002988"/>
    </source>
</evidence>
<dbReference type="EC" id="2.7.9.2" evidence="5"/>
<dbReference type="PANTHER" id="PTHR43030">
    <property type="entry name" value="PHOSPHOENOLPYRUVATE SYNTHASE"/>
    <property type="match status" value="1"/>
</dbReference>
<keyword evidence="15" id="KW-0472">Membrane</keyword>